<gene>
    <name evidence="9" type="primary">hemA</name>
    <name evidence="19" type="ORF">PPOP_0755</name>
</gene>
<comment type="caution">
    <text evidence="19">The sequence shown here is derived from an EMBL/GenBank/DDBJ whole genome shotgun (WGS) entry which is preliminary data.</text>
</comment>
<dbReference type="SUPFAM" id="SSF69742">
    <property type="entry name" value="Glutamyl tRNA-reductase catalytic, N-terminal domain"/>
    <property type="match status" value="1"/>
</dbReference>
<evidence type="ECO:0000256" key="14">
    <source>
        <dbReference type="RuleBase" id="RU000584"/>
    </source>
</evidence>
<dbReference type="HAMAP" id="MF_00087">
    <property type="entry name" value="Glu_tRNA_reductase"/>
    <property type="match status" value="1"/>
</dbReference>
<dbReference type="Proteomes" id="UP000029453">
    <property type="component" value="Unassembled WGS sequence"/>
</dbReference>
<dbReference type="InterPro" id="IPR018214">
    <property type="entry name" value="GluRdtase_CS"/>
</dbReference>
<dbReference type="AlphaFoldDB" id="M9LG22"/>
<feature type="binding site" evidence="9 11">
    <location>
        <position position="120"/>
    </location>
    <ligand>
        <name>substrate</name>
    </ligand>
</feature>
<evidence type="ECO:0000256" key="7">
    <source>
        <dbReference type="ARBA" id="ARBA00047464"/>
    </source>
</evidence>
<feature type="binding site" evidence="9 11">
    <location>
        <begin position="114"/>
        <end position="116"/>
    </location>
    <ligand>
        <name>substrate</name>
    </ligand>
</feature>
<sequence length="462" mass="52929">MHIVVVGMNYRTAPVEIREKFALPEKDWQEAIRQLRHTKSVMECVMVSTCNRTEMYVIVDHLHMCGYFIRSFMEQWFRIPRQQFTPYLYIYENDQAVEHLLRVTSGLDSMVIGETQILGQIRSAFLFAQQEGTTGTWFNTLFKQAITMAKRAHAETNINDNAVSVSYAAVELGKRIFGSFQDKKVLILGAGKMSELTVKHLYSNGAAEVMVANRTLSRARELAEQFHGQAGALEDVEDFLRAADIVISSTGAQQYMMTVQDVERVMKRRKSRPLFLIDIAVPRDLDPEIGSVSNVFLYDIDDLEGIVESNLEQRRKEAAKIEEMIASELDEYRQWLKMLGVTPVIRALQTKAERIHQDTLENLFNKLPELSEREVKLIRRLTKSMLNQMMHDPILQIKELAAEKNVDEALQMFTQLFALEETMAASEPHKGTKRESAALSSRRDEEEPERTKPVLSWAAVTC</sequence>
<evidence type="ECO:0000256" key="2">
    <source>
        <dbReference type="ARBA" id="ARBA00005916"/>
    </source>
</evidence>
<dbReference type="FunFam" id="3.30.460.30:FF:000001">
    <property type="entry name" value="Glutamyl-tRNA reductase"/>
    <property type="match status" value="1"/>
</dbReference>
<dbReference type="PANTHER" id="PTHR43013:SF1">
    <property type="entry name" value="GLUTAMYL-TRNA REDUCTASE"/>
    <property type="match status" value="1"/>
</dbReference>
<evidence type="ECO:0000256" key="5">
    <source>
        <dbReference type="ARBA" id="ARBA00023002"/>
    </source>
</evidence>
<evidence type="ECO:0000313" key="19">
    <source>
        <dbReference type="EMBL" id="GAC41405.1"/>
    </source>
</evidence>
<dbReference type="UniPathway" id="UPA00251">
    <property type="reaction ID" value="UER00316"/>
</dbReference>
<dbReference type="Pfam" id="PF05201">
    <property type="entry name" value="GlutR_N"/>
    <property type="match status" value="1"/>
</dbReference>
<keyword evidence="6 9" id="KW-0627">Porphyrin biosynthesis</keyword>
<evidence type="ECO:0000256" key="4">
    <source>
        <dbReference type="ARBA" id="ARBA00022857"/>
    </source>
</evidence>
<dbReference type="NCBIfam" id="NF000744">
    <property type="entry name" value="PRK00045.1-3"/>
    <property type="match status" value="1"/>
</dbReference>
<evidence type="ECO:0000256" key="3">
    <source>
        <dbReference type="ARBA" id="ARBA00012970"/>
    </source>
</evidence>
<dbReference type="InterPro" id="IPR015896">
    <property type="entry name" value="4pyrrol_synth_GluRdtase_dimer"/>
</dbReference>
<keyword evidence="4 9" id="KW-0521">NADP</keyword>
<dbReference type="NCBIfam" id="TIGR01035">
    <property type="entry name" value="hemA"/>
    <property type="match status" value="1"/>
</dbReference>
<feature type="domain" description="Quinate/shikimate 5-dehydrogenase/glutamyl-tRNA reductase" evidence="17">
    <location>
        <begin position="171"/>
        <end position="306"/>
    </location>
</feature>
<evidence type="ECO:0000256" key="12">
    <source>
        <dbReference type="PIRSR" id="PIRSR000445-3"/>
    </source>
</evidence>
<dbReference type="InterPro" id="IPR015895">
    <property type="entry name" value="4pyrrol_synth_GluRdtase_N"/>
</dbReference>
<dbReference type="Pfam" id="PF01488">
    <property type="entry name" value="Shikimate_DH"/>
    <property type="match status" value="1"/>
</dbReference>
<keyword evidence="20" id="KW-1185">Reference proteome</keyword>
<dbReference type="PROSITE" id="PS00747">
    <property type="entry name" value="GLUTR"/>
    <property type="match status" value="1"/>
</dbReference>
<feature type="binding site" evidence="9 11">
    <location>
        <position position="109"/>
    </location>
    <ligand>
        <name>substrate</name>
    </ligand>
</feature>
<evidence type="ECO:0000256" key="11">
    <source>
        <dbReference type="PIRSR" id="PIRSR000445-2"/>
    </source>
</evidence>
<dbReference type="InterPro" id="IPR036291">
    <property type="entry name" value="NAD(P)-bd_dom_sf"/>
</dbReference>
<dbReference type="InterPro" id="IPR036453">
    <property type="entry name" value="GluRdtase_dimer_dom_sf"/>
</dbReference>
<feature type="binding site" evidence="9 11">
    <location>
        <begin position="49"/>
        <end position="52"/>
    </location>
    <ligand>
        <name>substrate</name>
    </ligand>
</feature>
<evidence type="ECO:0000256" key="15">
    <source>
        <dbReference type="SAM" id="MobiDB-lite"/>
    </source>
</evidence>
<evidence type="ECO:0000259" key="17">
    <source>
        <dbReference type="Pfam" id="PF01488"/>
    </source>
</evidence>
<dbReference type="GO" id="GO:0050661">
    <property type="term" value="F:NADP binding"/>
    <property type="evidence" value="ECO:0007669"/>
    <property type="project" value="InterPro"/>
</dbReference>
<evidence type="ECO:0000256" key="1">
    <source>
        <dbReference type="ARBA" id="ARBA00005059"/>
    </source>
</evidence>
<feature type="site" description="Important for activity" evidence="9 13">
    <location>
        <position position="99"/>
    </location>
</feature>
<feature type="compositionally biased region" description="Basic and acidic residues" evidence="15">
    <location>
        <begin position="427"/>
        <end position="452"/>
    </location>
</feature>
<evidence type="ECO:0000256" key="10">
    <source>
        <dbReference type="PIRSR" id="PIRSR000445-1"/>
    </source>
</evidence>
<dbReference type="Gene3D" id="3.30.460.30">
    <property type="entry name" value="Glutamyl-tRNA reductase, N-terminal domain"/>
    <property type="match status" value="1"/>
</dbReference>
<evidence type="ECO:0000256" key="13">
    <source>
        <dbReference type="PIRSR" id="PIRSR000445-4"/>
    </source>
</evidence>
<evidence type="ECO:0000256" key="9">
    <source>
        <dbReference type="HAMAP-Rule" id="MF_00087"/>
    </source>
</evidence>
<dbReference type="Gene3D" id="3.40.50.720">
    <property type="entry name" value="NAD(P)-binding Rossmann-like Domain"/>
    <property type="match status" value="1"/>
</dbReference>
<comment type="catalytic activity">
    <reaction evidence="7 9 14">
        <text>(S)-4-amino-5-oxopentanoate + tRNA(Glu) + NADP(+) = L-glutamyl-tRNA(Glu) + NADPH + H(+)</text>
        <dbReference type="Rhea" id="RHEA:12344"/>
        <dbReference type="Rhea" id="RHEA-COMP:9663"/>
        <dbReference type="Rhea" id="RHEA-COMP:9680"/>
        <dbReference type="ChEBI" id="CHEBI:15378"/>
        <dbReference type="ChEBI" id="CHEBI:57501"/>
        <dbReference type="ChEBI" id="CHEBI:57783"/>
        <dbReference type="ChEBI" id="CHEBI:58349"/>
        <dbReference type="ChEBI" id="CHEBI:78442"/>
        <dbReference type="ChEBI" id="CHEBI:78520"/>
        <dbReference type="EC" id="1.2.1.70"/>
    </reaction>
</comment>
<name>M9LG22_PAEPP</name>
<accession>M9LG22</accession>
<dbReference type="OrthoDB" id="110209at2"/>
<evidence type="ECO:0000313" key="20">
    <source>
        <dbReference type="Proteomes" id="UP000029453"/>
    </source>
</evidence>
<protein>
    <recommendedName>
        <fullName evidence="8 9">Glutamyl-tRNA reductase</fullName>
        <shortName evidence="9">GluTR</shortName>
        <ecNumber evidence="3 9">1.2.1.70</ecNumber>
    </recommendedName>
</protein>
<evidence type="ECO:0000256" key="8">
    <source>
        <dbReference type="ARBA" id="ARBA00068659"/>
    </source>
</evidence>
<keyword evidence="5 9" id="KW-0560">Oxidoreductase</keyword>
<comment type="miscellaneous">
    <text evidence="9">During catalysis, the active site Cys acts as a nucleophile attacking the alpha-carbonyl group of tRNA-bound glutamate with the formation of a thioester intermediate between enzyme and glutamate, and the concomitant release of tRNA(Glu). The thioester intermediate is finally reduced by direct hydride transfer from NADPH, to form the product GSA.</text>
</comment>
<feature type="binding site" evidence="9 12">
    <location>
        <begin position="189"/>
        <end position="194"/>
    </location>
    <ligand>
        <name>NADP(+)</name>
        <dbReference type="ChEBI" id="CHEBI:58349"/>
    </ligand>
</feature>
<dbReference type="RefSeq" id="WP_006284713.1">
    <property type="nucleotide sequence ID" value="NZ_BALG01000028.1"/>
</dbReference>
<dbReference type="FunFam" id="3.40.50.720:FF:000031">
    <property type="entry name" value="Glutamyl-tRNA reductase"/>
    <property type="match status" value="1"/>
</dbReference>
<dbReference type="CDD" id="cd05213">
    <property type="entry name" value="NAD_bind_Glutamyl_tRNA_reduct"/>
    <property type="match status" value="1"/>
</dbReference>
<dbReference type="GO" id="GO:0019353">
    <property type="term" value="P:protoporphyrinogen IX biosynthetic process from glutamate"/>
    <property type="evidence" value="ECO:0007669"/>
    <property type="project" value="TreeGrafter"/>
</dbReference>
<evidence type="ECO:0000259" key="16">
    <source>
        <dbReference type="Pfam" id="PF00745"/>
    </source>
</evidence>
<organism evidence="19 20">
    <name type="scientific">Paenibacillus popilliae ATCC 14706</name>
    <dbReference type="NCBI Taxonomy" id="1212764"/>
    <lineage>
        <taxon>Bacteria</taxon>
        <taxon>Bacillati</taxon>
        <taxon>Bacillota</taxon>
        <taxon>Bacilli</taxon>
        <taxon>Bacillales</taxon>
        <taxon>Paenibacillaceae</taxon>
        <taxon>Paenibacillus</taxon>
    </lineage>
</organism>
<feature type="active site" description="Nucleophile" evidence="9 10">
    <location>
        <position position="50"/>
    </location>
</feature>
<comment type="domain">
    <text evidence="9">Possesses an unusual extended V-shaped dimeric structure with each monomer consisting of three distinct domains arranged along a curved 'spinal' alpha-helix. The N-terminal catalytic domain specifically recognizes the glutamate moiety of the substrate. The second domain is the NADPH-binding domain, and the third C-terminal domain is responsible for dimerization.</text>
</comment>
<dbReference type="SUPFAM" id="SSF69075">
    <property type="entry name" value="Glutamyl tRNA-reductase dimerization domain"/>
    <property type="match status" value="1"/>
</dbReference>
<dbReference type="GO" id="GO:0008883">
    <property type="term" value="F:glutamyl-tRNA reductase activity"/>
    <property type="evidence" value="ECO:0007669"/>
    <property type="project" value="UniProtKB-UniRule"/>
</dbReference>
<comment type="similarity">
    <text evidence="2 9 14">Belongs to the glutamyl-tRNA reductase family.</text>
</comment>
<dbReference type="PIRSF" id="PIRSF000445">
    <property type="entry name" value="4pyrrol_synth_GluRdtase"/>
    <property type="match status" value="1"/>
</dbReference>
<comment type="pathway">
    <text evidence="1 9 14">Porphyrin-containing compound metabolism; protoporphyrin-IX biosynthesis; 5-aminolevulinate from L-glutamyl-tRNA(Glu): step 1/2.</text>
</comment>
<reference evidence="19 20" key="1">
    <citation type="submission" date="2012-10" db="EMBL/GenBank/DDBJ databases">
        <title>Draft Genome Sequence of Paenibacillus popilliae ATCC 14706T.</title>
        <authorList>
            <person name="Iiyama K."/>
            <person name="Mori K."/>
            <person name="Mon H."/>
            <person name="Chieda Y."/>
            <person name="Lee J.M."/>
            <person name="Kusakabe T."/>
            <person name="Tashiro K."/>
            <person name="Asano S."/>
            <person name="Yasunaga-Aoki C."/>
            <person name="Shimizu S."/>
        </authorList>
    </citation>
    <scope>NUCLEOTIDE SEQUENCE [LARGE SCALE GENOMIC DNA]</scope>
    <source>
        <strain evidence="19 20">ATCC 14706</strain>
    </source>
</reference>
<evidence type="ECO:0000256" key="6">
    <source>
        <dbReference type="ARBA" id="ARBA00023244"/>
    </source>
</evidence>
<evidence type="ECO:0000259" key="18">
    <source>
        <dbReference type="Pfam" id="PF05201"/>
    </source>
</evidence>
<feature type="domain" description="Tetrapyrrole biosynthesis glutamyl-tRNA reductase dimerisation" evidence="16">
    <location>
        <begin position="320"/>
        <end position="419"/>
    </location>
</feature>
<dbReference type="InterPro" id="IPR000343">
    <property type="entry name" value="4pyrrol_synth_GluRdtase"/>
</dbReference>
<dbReference type="InterPro" id="IPR036343">
    <property type="entry name" value="GluRdtase_N_sf"/>
</dbReference>
<dbReference type="EMBL" id="BALG01000028">
    <property type="protein sequence ID" value="GAC41405.1"/>
    <property type="molecule type" value="Genomic_DNA"/>
</dbReference>
<feature type="domain" description="Glutamyl-tRNA reductase N-terminal" evidence="18">
    <location>
        <begin position="6"/>
        <end position="156"/>
    </location>
</feature>
<comment type="function">
    <text evidence="9">Catalyzes the NADPH-dependent reduction of glutamyl-tRNA(Glu) to glutamate 1-semialdehyde (GSA).</text>
</comment>
<proteinExistence type="inferred from homology"/>
<comment type="subunit">
    <text evidence="9">Homodimer.</text>
</comment>
<dbReference type="PANTHER" id="PTHR43013">
    <property type="entry name" value="GLUTAMYL-TRNA REDUCTASE"/>
    <property type="match status" value="1"/>
</dbReference>
<feature type="region of interest" description="Disordered" evidence="15">
    <location>
        <begin position="424"/>
        <end position="455"/>
    </location>
</feature>
<dbReference type="EC" id="1.2.1.70" evidence="3 9"/>
<dbReference type="InterPro" id="IPR006151">
    <property type="entry name" value="Shikm_DH/Glu-tRNA_Rdtase"/>
</dbReference>
<dbReference type="Pfam" id="PF00745">
    <property type="entry name" value="GlutR_dimer"/>
    <property type="match status" value="1"/>
</dbReference>
<dbReference type="SUPFAM" id="SSF51735">
    <property type="entry name" value="NAD(P)-binding Rossmann-fold domains"/>
    <property type="match status" value="1"/>
</dbReference>